<dbReference type="Gene3D" id="3.50.50.60">
    <property type="entry name" value="FAD/NAD(P)-binding domain"/>
    <property type="match status" value="1"/>
</dbReference>
<dbReference type="InterPro" id="IPR006076">
    <property type="entry name" value="FAD-dep_OxRdtase"/>
</dbReference>
<dbReference type="Proteomes" id="UP000038010">
    <property type="component" value="Unassembled WGS sequence"/>
</dbReference>
<organism evidence="3 4">
    <name type="scientific">Cyphellophora attinorum</name>
    <dbReference type="NCBI Taxonomy" id="1664694"/>
    <lineage>
        <taxon>Eukaryota</taxon>
        <taxon>Fungi</taxon>
        <taxon>Dikarya</taxon>
        <taxon>Ascomycota</taxon>
        <taxon>Pezizomycotina</taxon>
        <taxon>Eurotiomycetes</taxon>
        <taxon>Chaetothyriomycetidae</taxon>
        <taxon>Chaetothyriales</taxon>
        <taxon>Cyphellophoraceae</taxon>
        <taxon>Cyphellophora</taxon>
    </lineage>
</organism>
<gene>
    <name evidence="3" type="ORF">AB675_8557</name>
</gene>
<dbReference type="PANTHER" id="PTHR13847">
    <property type="entry name" value="SARCOSINE DEHYDROGENASE-RELATED"/>
    <property type="match status" value="1"/>
</dbReference>
<dbReference type="SUPFAM" id="SSF51905">
    <property type="entry name" value="FAD/NAD(P)-binding domain"/>
    <property type="match status" value="1"/>
</dbReference>
<dbReference type="OrthoDB" id="4160274at2759"/>
<feature type="domain" description="FAD dependent oxidoreductase" evidence="2">
    <location>
        <begin position="44"/>
        <end position="436"/>
    </location>
</feature>
<reference evidence="3 4" key="1">
    <citation type="submission" date="2015-06" db="EMBL/GenBank/DDBJ databases">
        <title>Draft genome of the ant-associated black yeast Phialophora attae CBS 131958.</title>
        <authorList>
            <person name="Moreno L.F."/>
            <person name="Stielow B.J."/>
            <person name="de Hoog S."/>
            <person name="Vicente V.A."/>
            <person name="Weiss V.A."/>
            <person name="de Vries M."/>
            <person name="Cruz L.M."/>
            <person name="Souza E.M."/>
        </authorList>
    </citation>
    <scope>NUCLEOTIDE SEQUENCE [LARGE SCALE GENOMIC DNA]</scope>
    <source>
        <strain evidence="3 4">CBS 131958</strain>
    </source>
</reference>
<evidence type="ECO:0000313" key="3">
    <source>
        <dbReference type="EMBL" id="KPI44777.1"/>
    </source>
</evidence>
<dbReference type="GeneID" id="28740891"/>
<keyword evidence="4" id="KW-1185">Reference proteome</keyword>
<dbReference type="RefSeq" id="XP_018004740.1">
    <property type="nucleotide sequence ID" value="XM_018149011.1"/>
</dbReference>
<dbReference type="VEuPathDB" id="FungiDB:AB675_8557"/>
<dbReference type="EMBL" id="LFJN01000003">
    <property type="protein sequence ID" value="KPI44777.1"/>
    <property type="molecule type" value="Genomic_DNA"/>
</dbReference>
<evidence type="ECO:0000259" key="2">
    <source>
        <dbReference type="Pfam" id="PF01266"/>
    </source>
</evidence>
<protein>
    <recommendedName>
        <fullName evidence="2">FAD dependent oxidoreductase domain-containing protein</fullName>
    </recommendedName>
</protein>
<proteinExistence type="predicted"/>
<comment type="caution">
    <text evidence="3">The sequence shown here is derived from an EMBL/GenBank/DDBJ whole genome shotgun (WGS) entry which is preliminary data.</text>
</comment>
<dbReference type="PANTHER" id="PTHR13847:SF213">
    <property type="entry name" value="DEPENDENT OXIDOREDUCTASE, PUTATIVE-RELATED"/>
    <property type="match status" value="1"/>
</dbReference>
<feature type="region of interest" description="Disordered" evidence="1">
    <location>
        <begin position="1"/>
        <end position="37"/>
    </location>
</feature>
<feature type="compositionally biased region" description="Polar residues" evidence="1">
    <location>
        <begin position="16"/>
        <end position="36"/>
    </location>
</feature>
<evidence type="ECO:0000313" key="4">
    <source>
        <dbReference type="Proteomes" id="UP000038010"/>
    </source>
</evidence>
<sequence length="481" mass="53070">MASDLCRDPGLPVDNPTPSYWQQPANTTFSSNSKSPPAQAVGRDIVIIGSGITAASVAWHLLTQSPELNVTIVEARGVCSGATGRNGGRINATAVQDFDKYTKIFGRDHAMQIVRFELAHWREMWELVRSIGPELIEKSEYRYISALLAVFEDDQLNELRRMLISFETSFPDVRNKWRIVEKQEMRTTYGIGNAVGGLLGMAGAAWPYRMVTGIFEHLKNKFPSRFWIHENAPVFTVRRDDSQTPPYTLGTAYGAIRAKHVIHCTEGHTAHLVPKLGGILVPRRGQMTVQNPGKDFPKHKLQSWSFYMQGVFDYSTANAKTGEIFIGGGEPENRKYSAGVSSDAENELGALAHLDGVLPTALGIQNWGSDQIGKPRVKAAWTGIMGFSLDHAPFVGPLPEALLDRPLGTSDSREWISAGYGGYGMVNAFLCGKALAMMVLGKNDQVDLPRPYFLTEQRAGALLKELKRVQGSNEEHIRALL</sequence>
<dbReference type="GO" id="GO:0005737">
    <property type="term" value="C:cytoplasm"/>
    <property type="evidence" value="ECO:0007669"/>
    <property type="project" value="TreeGrafter"/>
</dbReference>
<dbReference type="Gene3D" id="3.30.9.10">
    <property type="entry name" value="D-Amino Acid Oxidase, subunit A, domain 2"/>
    <property type="match status" value="1"/>
</dbReference>
<dbReference type="STRING" id="1664694.A0A0N1HA67"/>
<dbReference type="InterPro" id="IPR036188">
    <property type="entry name" value="FAD/NAD-bd_sf"/>
</dbReference>
<evidence type="ECO:0000256" key="1">
    <source>
        <dbReference type="SAM" id="MobiDB-lite"/>
    </source>
</evidence>
<accession>A0A0N1HA67</accession>
<dbReference type="Pfam" id="PF01266">
    <property type="entry name" value="DAO"/>
    <property type="match status" value="1"/>
</dbReference>
<name>A0A0N1HA67_9EURO</name>
<dbReference type="AlphaFoldDB" id="A0A0N1HA67"/>